<dbReference type="Proteomes" id="UP000243053">
    <property type="component" value="Unassembled WGS sequence"/>
</dbReference>
<dbReference type="InterPro" id="IPR013783">
    <property type="entry name" value="Ig-like_fold"/>
</dbReference>
<keyword evidence="1" id="KW-0732">Signal</keyword>
<comment type="caution">
    <text evidence="2">The sequence shown here is derived from an EMBL/GenBank/DDBJ whole genome shotgun (WGS) entry which is preliminary data.</text>
</comment>
<dbReference type="AlphaFoldDB" id="A0A1Y5E737"/>
<dbReference type="Gene3D" id="2.60.40.10">
    <property type="entry name" value="Immunoglobulins"/>
    <property type="match status" value="1"/>
</dbReference>
<accession>A0A1Y5E737</accession>
<evidence type="ECO:0000256" key="1">
    <source>
        <dbReference type="SAM" id="SignalP"/>
    </source>
</evidence>
<reference evidence="3" key="1">
    <citation type="journal article" date="2017" name="Proc. Natl. Acad. Sci. U.S.A.">
        <title>Simulation of Deepwater Horizon oil plume reveals substrate specialization within a complex community of hydrocarbon degraders.</title>
        <authorList>
            <person name="Hu P."/>
            <person name="Dubinsky E.A."/>
            <person name="Probst A.J."/>
            <person name="Wang J."/>
            <person name="Sieber C.M.K."/>
            <person name="Tom L.M."/>
            <person name="Gardinali P."/>
            <person name="Banfield J.F."/>
            <person name="Atlas R.M."/>
            <person name="Andersen G.L."/>
        </authorList>
    </citation>
    <scope>NUCLEOTIDE SEQUENCE [LARGE SCALE GENOMIC DNA]</scope>
</reference>
<feature type="chain" id="PRO_5012238173" description="Pili assembly chaperone N-terminal domain-containing protein" evidence="1">
    <location>
        <begin position="22"/>
        <end position="240"/>
    </location>
</feature>
<evidence type="ECO:0000313" key="2">
    <source>
        <dbReference type="EMBL" id="OUR78239.1"/>
    </source>
</evidence>
<name>A0A1Y5E737_COLPS</name>
<sequence>MKKLIVLIWILVGFVSSTVEAARVDTMLLIADKNGNGAFTLTNEEALTYFIESSVSEILVDEYGGINRNKYTAANVAQWNVALSLPKFIIESGRSKSIGVRAICGEQCDFEQDKVYEITFTPKSYSLLGEKDQSTAMNVFVGYAPIFIIPTRNPNVSYTIKNNGNTVEIHNTGNTMIRVMIDQCLGLKKSTCKITYMAISGRKKIFNIPKALRGEKLNLVVVNHNETYLNKFSLERIYSH</sequence>
<organism evidence="2 3">
    <name type="scientific">Colwellia psychrerythraea</name>
    <name type="common">Vibrio psychroerythus</name>
    <dbReference type="NCBI Taxonomy" id="28229"/>
    <lineage>
        <taxon>Bacteria</taxon>
        <taxon>Pseudomonadati</taxon>
        <taxon>Pseudomonadota</taxon>
        <taxon>Gammaproteobacteria</taxon>
        <taxon>Alteromonadales</taxon>
        <taxon>Colwelliaceae</taxon>
        <taxon>Colwellia</taxon>
    </lineage>
</organism>
<dbReference type="EMBL" id="MAAF01000083">
    <property type="protein sequence ID" value="OUR78239.1"/>
    <property type="molecule type" value="Genomic_DNA"/>
</dbReference>
<evidence type="ECO:0008006" key="4">
    <source>
        <dbReference type="Google" id="ProtNLM"/>
    </source>
</evidence>
<protein>
    <recommendedName>
        <fullName evidence="4">Pili assembly chaperone N-terminal domain-containing protein</fullName>
    </recommendedName>
</protein>
<proteinExistence type="predicted"/>
<evidence type="ECO:0000313" key="3">
    <source>
        <dbReference type="Proteomes" id="UP000243053"/>
    </source>
</evidence>
<gene>
    <name evidence="2" type="ORF">A9Q75_14360</name>
</gene>
<feature type="signal peptide" evidence="1">
    <location>
        <begin position="1"/>
        <end position="21"/>
    </location>
</feature>